<comment type="pathway">
    <text evidence="14">Cell wall biogenesis; peptidoglycan biosynthesis.</text>
</comment>
<keyword evidence="13 14" id="KW-0961">Cell wall biogenesis/degradation</keyword>
<proteinExistence type="inferred from homology"/>
<keyword evidence="9 14" id="KW-0133">Cell shape</keyword>
<dbReference type="EC" id="3.4.16.4" evidence="14"/>
<dbReference type="GO" id="GO:0005886">
    <property type="term" value="C:plasma membrane"/>
    <property type="evidence" value="ECO:0007669"/>
    <property type="project" value="UniProtKB-SubCell"/>
</dbReference>
<keyword evidence="7 14" id="KW-0812">Transmembrane</keyword>
<dbReference type="Gene3D" id="3.30.1390.30">
    <property type="entry name" value="Penicillin-binding protein 2a, domain 3"/>
    <property type="match status" value="1"/>
</dbReference>
<dbReference type="GO" id="GO:0006508">
    <property type="term" value="P:proteolysis"/>
    <property type="evidence" value="ECO:0007669"/>
    <property type="project" value="UniProtKB-KW"/>
</dbReference>
<dbReference type="RefSeq" id="WP_087820121.1">
    <property type="nucleotide sequence ID" value="NZ_FYAH01000002.1"/>
</dbReference>
<dbReference type="GO" id="GO:0009252">
    <property type="term" value="P:peptidoglycan biosynthetic process"/>
    <property type="evidence" value="ECO:0007669"/>
    <property type="project" value="UniProtKB-UniRule"/>
</dbReference>
<keyword evidence="11 14" id="KW-1133">Transmembrane helix</keyword>
<dbReference type="Pfam" id="PF00905">
    <property type="entry name" value="Transpeptidase"/>
    <property type="match status" value="1"/>
</dbReference>
<keyword evidence="12 14" id="KW-0472">Membrane</keyword>
<evidence type="ECO:0000256" key="7">
    <source>
        <dbReference type="ARBA" id="ARBA00022692"/>
    </source>
</evidence>
<dbReference type="GO" id="GO:0008360">
    <property type="term" value="P:regulation of cell shape"/>
    <property type="evidence" value="ECO:0007669"/>
    <property type="project" value="UniProtKB-KW"/>
</dbReference>
<organism evidence="17 18">
    <name type="scientific">Photobacterium aquimaris</name>
    <dbReference type="NCBI Taxonomy" id="512643"/>
    <lineage>
        <taxon>Bacteria</taxon>
        <taxon>Pseudomonadati</taxon>
        <taxon>Pseudomonadota</taxon>
        <taxon>Gammaproteobacteria</taxon>
        <taxon>Vibrionales</taxon>
        <taxon>Vibrionaceae</taxon>
        <taxon>Photobacterium</taxon>
    </lineage>
</organism>
<evidence type="ECO:0000256" key="3">
    <source>
        <dbReference type="ARBA" id="ARBA00022475"/>
    </source>
</evidence>
<dbReference type="InterPro" id="IPR012338">
    <property type="entry name" value="Beta-lactam/transpept-like"/>
</dbReference>
<keyword evidence="10 14" id="KW-0573">Peptidoglycan synthesis</keyword>
<keyword evidence="18" id="KW-1185">Reference proteome</keyword>
<evidence type="ECO:0000259" key="15">
    <source>
        <dbReference type="Pfam" id="PF00905"/>
    </source>
</evidence>
<dbReference type="InterPro" id="IPR050515">
    <property type="entry name" value="Beta-lactam/transpept"/>
</dbReference>
<keyword evidence="5 14" id="KW-0121">Carboxypeptidase</keyword>
<sequence length="683" mass="75876">MKKHIRHQIRDHKQEKALFISRAIQAFIGIIILTCVLIGNLYHLQVQDYSEYKARANNNSIKLIPVAPNRGRIYDRNGVILADNIPVCSLEIIADQVKNLPQVLLKLQQLLGISDQDIAAFNKAKQQTPSFKPVVLIAHMNNKQVAVFSVNEFEYPGVNIDAHLERYYPYGASLTHLLGYVGKINDRDIAALKKSGKYDNYKASRSIGKLGIEHYYEDMLHGKTGYETVEVNSHGRVVRTLSYVPPVAGKDIKLTIDINLQLYAQKLLTLQQKDPTTGLMVTKVRRGAIVAMNPKNGAILAMVSSPSYNPNLFVNGISSKAYAALLNDPAHPLINRDTLGLYPPGSTVKPELAAAGLTTGVITVHTVRNNHGWWRIPNSKSRKFRDDRVQGFANVDIYKAIEDSVNTYFYQVAYGLGIDRLSAWMTKFGYGQHSGIDIDEDSTGTMPTRAWKMARFHRPWMQGDTIPLGIGQGYWTATPIQIAKATSVIAEDGVEHRPHLLKDIIDGKIQQPVTFADFKPLTSVPQKDWAIIKKGMELVVEKGTASQMFKNMPFQVAGKTGTSQVYSLKDTQHYDANEVAEHFKDHALFTGFAPANDPSILVTVVLEHGGWGWHAAPFARDIMEYVLVKPTLSPQPNELVQQPSPSLARLTGVVTTKVDNKADTKHTGVPLTTSTVTTVMKTH</sequence>
<comment type="function">
    <text evidence="14">Catalyzes cross-linking of the peptidoglycan cell wall.</text>
</comment>
<feature type="active site" description="Acyl-ester intermediate" evidence="14">
    <location>
        <position position="346"/>
    </location>
</feature>
<feature type="domain" description="Penicillin-binding protein dimerisation" evidence="16">
    <location>
        <begin position="66"/>
        <end position="241"/>
    </location>
</feature>
<evidence type="ECO:0000256" key="6">
    <source>
        <dbReference type="ARBA" id="ARBA00022670"/>
    </source>
</evidence>
<evidence type="ECO:0000256" key="12">
    <source>
        <dbReference type="ARBA" id="ARBA00023136"/>
    </source>
</evidence>
<keyword evidence="8 14" id="KW-0378">Hydrolase</keyword>
<evidence type="ECO:0000313" key="17">
    <source>
        <dbReference type="EMBL" id="SMY15972.1"/>
    </source>
</evidence>
<evidence type="ECO:0000259" key="16">
    <source>
        <dbReference type="Pfam" id="PF03717"/>
    </source>
</evidence>
<dbReference type="GO" id="GO:0008658">
    <property type="term" value="F:penicillin binding"/>
    <property type="evidence" value="ECO:0007669"/>
    <property type="project" value="UniProtKB-UniRule"/>
</dbReference>
<evidence type="ECO:0000256" key="9">
    <source>
        <dbReference type="ARBA" id="ARBA00022960"/>
    </source>
</evidence>
<evidence type="ECO:0000256" key="1">
    <source>
        <dbReference type="ARBA" id="ARBA00004167"/>
    </source>
</evidence>
<gene>
    <name evidence="17" type="primary">spoVD_1</name>
    <name evidence="14" type="synonym">mrdA</name>
    <name evidence="17" type="ORF">PAQU9191_01203</name>
</gene>
<evidence type="ECO:0000256" key="2">
    <source>
        <dbReference type="ARBA" id="ARBA00004236"/>
    </source>
</evidence>
<dbReference type="Proteomes" id="UP000196485">
    <property type="component" value="Unassembled WGS sequence"/>
</dbReference>
<dbReference type="GO" id="GO:0071555">
    <property type="term" value="P:cell wall organization"/>
    <property type="evidence" value="ECO:0007669"/>
    <property type="project" value="UniProtKB-KW"/>
</dbReference>
<evidence type="ECO:0000256" key="5">
    <source>
        <dbReference type="ARBA" id="ARBA00022645"/>
    </source>
</evidence>
<keyword evidence="6 14" id="KW-0645">Protease</keyword>
<dbReference type="SUPFAM" id="SSF56601">
    <property type="entry name" value="beta-lactamase/transpeptidase-like"/>
    <property type="match status" value="1"/>
</dbReference>
<evidence type="ECO:0000256" key="4">
    <source>
        <dbReference type="ARBA" id="ARBA00022519"/>
    </source>
</evidence>
<dbReference type="SUPFAM" id="SSF56519">
    <property type="entry name" value="Penicillin binding protein dimerisation domain"/>
    <property type="match status" value="1"/>
</dbReference>
<dbReference type="InterPro" id="IPR036138">
    <property type="entry name" value="PBP_dimer_sf"/>
</dbReference>
<evidence type="ECO:0000256" key="8">
    <source>
        <dbReference type="ARBA" id="ARBA00022801"/>
    </source>
</evidence>
<dbReference type="HAMAP" id="MF_02081">
    <property type="entry name" value="MrdA_transpept"/>
    <property type="match status" value="1"/>
</dbReference>
<keyword evidence="3 14" id="KW-1003">Cell membrane</keyword>
<feature type="domain" description="Penicillin-binding protein transpeptidase" evidence="15">
    <location>
        <begin position="287"/>
        <end position="624"/>
    </location>
</feature>
<dbReference type="AlphaFoldDB" id="A0A1Y6KVB1"/>
<evidence type="ECO:0000256" key="13">
    <source>
        <dbReference type="ARBA" id="ARBA00023316"/>
    </source>
</evidence>
<dbReference type="PANTHER" id="PTHR30627:SF2">
    <property type="entry name" value="PEPTIDOGLYCAN D,D-TRANSPEPTIDASE MRDA"/>
    <property type="match status" value="1"/>
</dbReference>
<name>A0A1Y6KVB1_9GAMM</name>
<dbReference type="UniPathway" id="UPA00219"/>
<dbReference type="Pfam" id="PF03717">
    <property type="entry name" value="PBP_dimer"/>
    <property type="match status" value="1"/>
</dbReference>
<evidence type="ECO:0000313" key="18">
    <source>
        <dbReference type="Proteomes" id="UP000196485"/>
    </source>
</evidence>
<dbReference type="InterPro" id="IPR017790">
    <property type="entry name" value="Penicillin-binding_protein_2"/>
</dbReference>
<dbReference type="GO" id="GO:0009002">
    <property type="term" value="F:serine-type D-Ala-D-Ala carboxypeptidase activity"/>
    <property type="evidence" value="ECO:0007669"/>
    <property type="project" value="UniProtKB-UniRule"/>
</dbReference>
<evidence type="ECO:0000256" key="11">
    <source>
        <dbReference type="ARBA" id="ARBA00022989"/>
    </source>
</evidence>
<dbReference type="NCBIfam" id="TIGR03423">
    <property type="entry name" value="pbp2_mrdA"/>
    <property type="match status" value="1"/>
</dbReference>
<dbReference type="EMBL" id="FYAH01000002">
    <property type="protein sequence ID" value="SMY15972.1"/>
    <property type="molecule type" value="Genomic_DNA"/>
</dbReference>
<comment type="caution">
    <text evidence="14">Lacks conserved residue(s) required for the propagation of feature annotation.</text>
</comment>
<accession>A0A1Y6KVB1</accession>
<dbReference type="Gene3D" id="3.40.710.10">
    <property type="entry name" value="DD-peptidase/beta-lactamase superfamily"/>
    <property type="match status" value="1"/>
</dbReference>
<evidence type="ECO:0000256" key="10">
    <source>
        <dbReference type="ARBA" id="ARBA00022984"/>
    </source>
</evidence>
<evidence type="ECO:0000256" key="14">
    <source>
        <dbReference type="HAMAP-Rule" id="MF_02081"/>
    </source>
</evidence>
<dbReference type="Gene3D" id="3.90.1310.10">
    <property type="entry name" value="Penicillin-binding protein 2a (Domain 2)"/>
    <property type="match status" value="1"/>
</dbReference>
<protein>
    <recommendedName>
        <fullName evidence="14">Peptidoglycan D,D-transpeptidase MrdA</fullName>
        <ecNumber evidence="14">3.4.16.4</ecNumber>
    </recommendedName>
    <alternativeName>
        <fullName evidence="14">Penicillin-binding protein 2</fullName>
        <shortName evidence="14">PBP-2</shortName>
    </alternativeName>
</protein>
<comment type="catalytic activity">
    <reaction evidence="14">
        <text>Preferential cleavage: (Ac)2-L-Lys-D-Ala-|-D-Ala. Also transpeptidation of peptidyl-alanyl moieties that are N-acyl substituents of D-alanine.</text>
        <dbReference type="EC" id="3.4.16.4"/>
    </reaction>
</comment>
<reference evidence="18" key="1">
    <citation type="submission" date="2017-06" db="EMBL/GenBank/DDBJ databases">
        <authorList>
            <person name="Rodrigo-Torres L."/>
            <person name="Arahal R. D."/>
            <person name="Lucena T."/>
        </authorList>
    </citation>
    <scope>NUCLEOTIDE SEQUENCE [LARGE SCALE GENOMIC DNA]</scope>
    <source>
        <strain evidence="18">type strain: CECT 9192</strain>
    </source>
</reference>
<feature type="transmembrane region" description="Helical" evidence="14">
    <location>
        <begin position="20"/>
        <end position="42"/>
    </location>
</feature>
<comment type="similarity">
    <text evidence="14">Belongs to the transpeptidase family. MrdA subfamily.</text>
</comment>
<comment type="subcellular location">
    <subcellularLocation>
        <location evidence="14">Cell inner membrane</location>
        <topology evidence="14">Single-pass membrane protein</topology>
    </subcellularLocation>
    <subcellularLocation>
        <location evidence="2">Cell membrane</location>
    </subcellularLocation>
    <subcellularLocation>
        <location evidence="1">Membrane</location>
        <topology evidence="1">Single-pass membrane protein</topology>
    </subcellularLocation>
</comment>
<dbReference type="InterPro" id="IPR005311">
    <property type="entry name" value="PBP_dimer"/>
</dbReference>
<dbReference type="GO" id="GO:0071972">
    <property type="term" value="F:peptidoglycan L,D-transpeptidase activity"/>
    <property type="evidence" value="ECO:0007669"/>
    <property type="project" value="TreeGrafter"/>
</dbReference>
<dbReference type="InterPro" id="IPR001460">
    <property type="entry name" value="PCN-bd_Tpept"/>
</dbReference>
<keyword evidence="4 14" id="KW-0997">Cell inner membrane</keyword>
<dbReference type="PANTHER" id="PTHR30627">
    <property type="entry name" value="PEPTIDOGLYCAN D,D-TRANSPEPTIDASE"/>
    <property type="match status" value="1"/>
</dbReference>